<dbReference type="InterPro" id="IPR016162">
    <property type="entry name" value="Ald_DH_N"/>
</dbReference>
<dbReference type="PIRSF" id="PIRSF036492">
    <property type="entry name" value="ALDH"/>
    <property type="match status" value="1"/>
</dbReference>
<dbReference type="PANTHER" id="PTHR43570">
    <property type="entry name" value="ALDEHYDE DEHYDROGENASE"/>
    <property type="match status" value="1"/>
</dbReference>
<keyword evidence="8" id="KW-1185">Reference proteome</keyword>
<evidence type="ECO:0000259" key="6">
    <source>
        <dbReference type="Pfam" id="PF00171"/>
    </source>
</evidence>
<keyword evidence="3 4" id="KW-0560">Oxidoreductase</keyword>
<proteinExistence type="inferred from homology"/>
<dbReference type="EMBL" id="CP069042">
    <property type="protein sequence ID" value="QRD06085.1"/>
    <property type="molecule type" value="Genomic_DNA"/>
</dbReference>
<dbReference type="Pfam" id="PF00171">
    <property type="entry name" value="Aldedh"/>
    <property type="match status" value="1"/>
</dbReference>
<gene>
    <name evidence="7" type="ORF">JI435_146510</name>
</gene>
<dbReference type="GO" id="GO:0006081">
    <property type="term" value="P:aldehyde metabolic process"/>
    <property type="evidence" value="ECO:0007669"/>
    <property type="project" value="InterPro"/>
</dbReference>
<feature type="active site" evidence="5">
    <location>
        <position position="250"/>
    </location>
</feature>
<dbReference type="VEuPathDB" id="FungiDB:JI435_146510"/>
<dbReference type="CDD" id="cd07135">
    <property type="entry name" value="ALDH_F14-YMR110C"/>
    <property type="match status" value="1"/>
</dbReference>
<reference evidence="8" key="1">
    <citation type="journal article" date="2021" name="BMC Genomics">
        <title>Chromosome-level genome assembly and manually-curated proteome of model necrotroph Parastagonospora nodorum Sn15 reveals a genome-wide trove of candidate effector homologs, and redundancy of virulence-related functions within an accessory chromosome.</title>
        <authorList>
            <person name="Bertazzoni S."/>
            <person name="Jones D.A.B."/>
            <person name="Phan H.T."/>
            <person name="Tan K.-C."/>
            <person name="Hane J.K."/>
        </authorList>
    </citation>
    <scope>NUCLEOTIDE SEQUENCE [LARGE SCALE GENOMIC DNA]</scope>
    <source>
        <strain evidence="8">SN15 / ATCC MYA-4574 / FGSC 10173)</strain>
    </source>
</reference>
<dbReference type="SUPFAM" id="SSF53720">
    <property type="entry name" value="ALDH-like"/>
    <property type="match status" value="1"/>
</dbReference>
<dbReference type="InterPro" id="IPR016160">
    <property type="entry name" value="Ald_DH_CS_CYS"/>
</dbReference>
<dbReference type="Proteomes" id="UP000663193">
    <property type="component" value="Chromosome 20"/>
</dbReference>
<dbReference type="InterPro" id="IPR016161">
    <property type="entry name" value="Ald_DH/histidinol_DH"/>
</dbReference>
<keyword evidence="2" id="KW-0125">Carotenoid biosynthesis</keyword>
<dbReference type="InterPro" id="IPR012394">
    <property type="entry name" value="Aldehyde_DH_NAD(P)"/>
</dbReference>
<name>A0A7U2IA66_PHANO</name>
<sequence length="514" mass="57079">MAFSTEADFDKAYQSVRTAFDNGKTKPKAWRRQQLKRTWWMIEDNKDRIADAIYKDLHKHIQESRMADIAAAQDEILDTLKHLDEWTKDEKPSRTNILNFLGGATVRKEPLGVTLIIGAWNYPMLLLLSPMIAAIGAGCAMILKPSDMATASQELLMEIIPQYLDQDAIQIISAGPAEMGRILTHRFDHIFYTGSPNVAKIVYTAAAKHLTPVTLELGGQGPSIVAKTADIDLTAKHIAATKFMNAGQICLNVNHVFADPSIRGELVEKLGKYFDLFSGGQERPEHYTHIVNDRNFNRLENLLSETKGQVVYGGKRDKQTRYFSPTIVTDVKPGDSLLSEELFGPMLPIIDADLDTAIKYTRSGEHPLAIYAFTKDASEKERILEETRSGGVTFNDCVLHVAAHDAPFGGVGNSGMGYYHGRYGILTFSHLRTYINAMPSWMEPLLDARYPPYTVAKSNKMSPPSKPTFDREGNDLSSGASFKIAGLAVMIASIAYARSRGWSGSFIDIPSYFK</sequence>
<feature type="domain" description="Aldehyde dehydrogenase" evidence="6">
    <location>
        <begin position="4"/>
        <end position="433"/>
    </location>
</feature>
<dbReference type="PROSITE" id="PS00070">
    <property type="entry name" value="ALDEHYDE_DEHYDR_CYS"/>
    <property type="match status" value="1"/>
</dbReference>
<evidence type="ECO:0000256" key="2">
    <source>
        <dbReference type="ARBA" id="ARBA00022746"/>
    </source>
</evidence>
<dbReference type="OMA" id="AVANCIV"/>
<dbReference type="RefSeq" id="XP_001804835.1">
    <property type="nucleotide sequence ID" value="XM_001804783.1"/>
</dbReference>
<dbReference type="Gene3D" id="3.40.309.10">
    <property type="entry name" value="Aldehyde Dehydrogenase, Chain A, domain 2"/>
    <property type="match status" value="1"/>
</dbReference>
<evidence type="ECO:0000256" key="5">
    <source>
        <dbReference type="PIRSR" id="PIRSR036492-1"/>
    </source>
</evidence>
<organism evidence="7 8">
    <name type="scientific">Phaeosphaeria nodorum (strain SN15 / ATCC MYA-4574 / FGSC 10173)</name>
    <name type="common">Glume blotch fungus</name>
    <name type="synonym">Parastagonospora nodorum</name>
    <dbReference type="NCBI Taxonomy" id="321614"/>
    <lineage>
        <taxon>Eukaryota</taxon>
        <taxon>Fungi</taxon>
        <taxon>Dikarya</taxon>
        <taxon>Ascomycota</taxon>
        <taxon>Pezizomycotina</taxon>
        <taxon>Dothideomycetes</taxon>
        <taxon>Pleosporomycetidae</taxon>
        <taxon>Pleosporales</taxon>
        <taxon>Pleosporineae</taxon>
        <taxon>Phaeosphaeriaceae</taxon>
        <taxon>Parastagonospora</taxon>
    </lineage>
</organism>
<evidence type="ECO:0000313" key="7">
    <source>
        <dbReference type="EMBL" id="QRD06085.1"/>
    </source>
</evidence>
<protein>
    <recommendedName>
        <fullName evidence="4">Aldehyde dehydrogenase</fullName>
    </recommendedName>
</protein>
<evidence type="ECO:0000313" key="8">
    <source>
        <dbReference type="Proteomes" id="UP000663193"/>
    </source>
</evidence>
<dbReference type="GO" id="GO:0016620">
    <property type="term" value="F:oxidoreductase activity, acting on the aldehyde or oxo group of donors, NAD or NADP as acceptor"/>
    <property type="evidence" value="ECO:0007669"/>
    <property type="project" value="InterPro"/>
</dbReference>
<evidence type="ECO:0000256" key="3">
    <source>
        <dbReference type="ARBA" id="ARBA00023002"/>
    </source>
</evidence>
<dbReference type="Gene3D" id="3.40.605.10">
    <property type="entry name" value="Aldehyde Dehydrogenase, Chain A, domain 1"/>
    <property type="match status" value="1"/>
</dbReference>
<evidence type="ECO:0000256" key="4">
    <source>
        <dbReference type="PIRNR" id="PIRNR036492"/>
    </source>
</evidence>
<comment type="similarity">
    <text evidence="1 4">Belongs to the aldehyde dehydrogenase family.</text>
</comment>
<dbReference type="KEGG" id="pno:SNOG_14651"/>
<dbReference type="GO" id="GO:0016117">
    <property type="term" value="P:carotenoid biosynthetic process"/>
    <property type="evidence" value="ECO:0007669"/>
    <property type="project" value="UniProtKB-KW"/>
</dbReference>
<dbReference type="OrthoDB" id="440325at2759"/>
<dbReference type="PANTHER" id="PTHR43570:SF16">
    <property type="entry name" value="ALDEHYDE DEHYDROGENASE TYPE III, ISOFORM Q"/>
    <property type="match status" value="1"/>
</dbReference>
<feature type="active site" evidence="5">
    <location>
        <position position="216"/>
    </location>
</feature>
<dbReference type="InterPro" id="IPR015590">
    <property type="entry name" value="Aldehyde_DH_dom"/>
</dbReference>
<accession>A0A7U2IA66</accession>
<dbReference type="InterPro" id="IPR016163">
    <property type="entry name" value="Ald_DH_C"/>
</dbReference>
<dbReference type="FunFam" id="3.40.605.10:FF:000004">
    <property type="entry name" value="Aldehyde dehydrogenase"/>
    <property type="match status" value="1"/>
</dbReference>
<evidence type="ECO:0000256" key="1">
    <source>
        <dbReference type="ARBA" id="ARBA00009986"/>
    </source>
</evidence>
<dbReference type="AlphaFoldDB" id="A0A7U2IA66"/>